<reference evidence="2" key="1">
    <citation type="journal article" date="2019" name="Int. J. Syst. Evol. Microbiol.">
        <title>The Global Catalogue of Microorganisms (GCM) 10K type strain sequencing project: providing services to taxonomists for standard genome sequencing and annotation.</title>
        <authorList>
            <consortium name="The Broad Institute Genomics Platform"/>
            <consortium name="The Broad Institute Genome Sequencing Center for Infectious Disease"/>
            <person name="Wu L."/>
            <person name="Ma J."/>
        </authorList>
    </citation>
    <scope>NUCLEOTIDE SEQUENCE [LARGE SCALE GENOMIC DNA]</scope>
    <source>
        <strain evidence="2">JCM 13006</strain>
    </source>
</reference>
<keyword evidence="2" id="KW-1185">Reference proteome</keyword>
<name>A0ABP9EBR1_9ACTN</name>
<accession>A0ABP9EBR1</accession>
<comment type="caution">
    <text evidence="1">The sequence shown here is derived from an EMBL/GenBank/DDBJ whole genome shotgun (WGS) entry which is preliminary data.</text>
</comment>
<evidence type="ECO:0000313" key="1">
    <source>
        <dbReference type="EMBL" id="GAA4870010.1"/>
    </source>
</evidence>
<dbReference type="RefSeq" id="WP_345699639.1">
    <property type="nucleotide sequence ID" value="NZ_BAABIS010000001.1"/>
</dbReference>
<dbReference type="SUPFAM" id="SSF103032">
    <property type="entry name" value="Hypothetical protein YwqG"/>
    <property type="match status" value="1"/>
</dbReference>
<dbReference type="EMBL" id="BAABIS010000001">
    <property type="protein sequence ID" value="GAA4870010.1"/>
    <property type="molecule type" value="Genomic_DNA"/>
</dbReference>
<proteinExistence type="predicted"/>
<sequence length="222" mass="23691">MTTLMTYAGAAAPDALQTRTGGIPLAPPGTAWPHCATCTGPMQFLAHVLLDDLGHHAGQGATGGRGLLALFMCQNDPGMCAEWNPTSGGNQALIFPTTGLQPIPVPTLDTENEDEDTVLLGEVSAVTFEPPTPADYDQAHKEWRTTHTSRSPMEILGQLGGHPTWLQYDETPACPTCTEAMTLVTQLEEGCTHTTGMNFGGRGKAYAFACEPCARARFLWQC</sequence>
<gene>
    <name evidence="1" type="ORF">GCM10023235_55940</name>
</gene>
<dbReference type="Gene3D" id="2.30.320.10">
    <property type="entry name" value="YwqG-like"/>
    <property type="match status" value="1"/>
</dbReference>
<dbReference type="InterPro" id="IPR035948">
    <property type="entry name" value="YwqG-like_sf"/>
</dbReference>
<dbReference type="Proteomes" id="UP001501752">
    <property type="component" value="Unassembled WGS sequence"/>
</dbReference>
<evidence type="ECO:0000313" key="2">
    <source>
        <dbReference type="Proteomes" id="UP001501752"/>
    </source>
</evidence>
<dbReference type="InterPro" id="IPR015315">
    <property type="entry name" value="DUF1963"/>
</dbReference>
<dbReference type="Pfam" id="PF09234">
    <property type="entry name" value="DUF1963"/>
    <property type="match status" value="1"/>
</dbReference>
<evidence type="ECO:0008006" key="3">
    <source>
        <dbReference type="Google" id="ProtNLM"/>
    </source>
</evidence>
<organism evidence="1 2">
    <name type="scientific">Kitasatospora terrestris</name>
    <dbReference type="NCBI Taxonomy" id="258051"/>
    <lineage>
        <taxon>Bacteria</taxon>
        <taxon>Bacillati</taxon>
        <taxon>Actinomycetota</taxon>
        <taxon>Actinomycetes</taxon>
        <taxon>Kitasatosporales</taxon>
        <taxon>Streptomycetaceae</taxon>
        <taxon>Kitasatospora</taxon>
    </lineage>
</organism>
<protein>
    <recommendedName>
        <fullName evidence="3">DUF1963 domain-containing protein</fullName>
    </recommendedName>
</protein>